<comment type="similarity">
    <text evidence="2">Belongs to the HAD-like hydrolase superfamily. CbbY/CbbZ/Gph/YieH family.</text>
</comment>
<dbReference type="InterPro" id="IPR023198">
    <property type="entry name" value="PGP-like_dom2"/>
</dbReference>
<dbReference type="CDD" id="cd07505">
    <property type="entry name" value="HAD_BPGM-like"/>
    <property type="match status" value="1"/>
</dbReference>
<proteinExistence type="inferred from homology"/>
<organism evidence="6">
    <name type="scientific">Blastochloris viridis</name>
    <name type="common">Rhodopseudomonas viridis</name>
    <dbReference type="NCBI Taxonomy" id="1079"/>
    <lineage>
        <taxon>Bacteria</taxon>
        <taxon>Pseudomonadati</taxon>
        <taxon>Pseudomonadota</taxon>
        <taxon>Alphaproteobacteria</taxon>
        <taxon>Hyphomicrobiales</taxon>
        <taxon>Blastochloridaceae</taxon>
        <taxon>Blastochloris</taxon>
    </lineage>
</organism>
<keyword evidence="5" id="KW-0119">Carbohydrate metabolism</keyword>
<keyword evidence="3" id="KW-0479">Metal-binding</keyword>
<evidence type="ECO:0000256" key="1">
    <source>
        <dbReference type="ARBA" id="ARBA00001946"/>
    </source>
</evidence>
<dbReference type="EMBL" id="AP014854">
    <property type="protein sequence ID" value="BAR98729.1"/>
    <property type="molecule type" value="Genomic_DNA"/>
</dbReference>
<dbReference type="Gene3D" id="3.40.50.1000">
    <property type="entry name" value="HAD superfamily/HAD-like"/>
    <property type="match status" value="1"/>
</dbReference>
<dbReference type="KEGG" id="bvr:BVIR_199"/>
<evidence type="ECO:0000256" key="4">
    <source>
        <dbReference type="ARBA" id="ARBA00022842"/>
    </source>
</evidence>
<dbReference type="SUPFAM" id="SSF56784">
    <property type="entry name" value="HAD-like"/>
    <property type="match status" value="1"/>
</dbReference>
<dbReference type="Pfam" id="PF00702">
    <property type="entry name" value="Hydrolase"/>
    <property type="match status" value="1"/>
</dbReference>
<evidence type="ECO:0000313" key="6">
    <source>
        <dbReference type="EMBL" id="BAR98729.1"/>
    </source>
</evidence>
<sequence length="227" mass="24044">MSVSPSPVRALIFDMDGTLVDNMAAHTAAWGEWHARRGLPFDQPSFFDRTAGRTDLDILADLEPQRSRADLVALGEEKEAIYRELFLPQRRLTAGTAALLAEAGRRGLPMAVATAAPPPNIDFILDGLGIRRHFRAVVSPALGLPGKPAPDMFLEAAELMAVEPAACLVFEDAPLGVEAARRAGMRAVALTTTLPAAAFAGNPHVIETRPDFAGFDLAALTGPGLAA</sequence>
<gene>
    <name evidence="6" type="ORF">BV133_1136</name>
</gene>
<accession>A0A182CZX5</accession>
<reference evidence="6" key="1">
    <citation type="journal article" date="2015" name="Genome Announc.">
        <title>Complete Genome Sequence of the Bacteriochlorophyll b-Producing Photosynthetic Bacterium Blastochloris viridis.</title>
        <authorList>
            <person name="Tsukatani Y."/>
            <person name="Hirose Y."/>
            <person name="Harada J."/>
            <person name="Misawa N."/>
            <person name="Mori K."/>
            <person name="Inoue K."/>
            <person name="Tamiaki H."/>
        </authorList>
    </citation>
    <scope>NUCLEOTIDE SEQUENCE [LARGE SCALE GENOMIC DNA]</scope>
    <source>
        <strain evidence="6">DSM 133</strain>
    </source>
</reference>
<name>A0A182CZX5_BLAVI</name>
<comment type="cofactor">
    <cofactor evidence="1">
        <name>Mg(2+)</name>
        <dbReference type="ChEBI" id="CHEBI:18420"/>
    </cofactor>
</comment>
<dbReference type="PANTHER" id="PTHR46193:SF18">
    <property type="entry name" value="HEXITOL PHOSPHATASE B"/>
    <property type="match status" value="1"/>
</dbReference>
<dbReference type="NCBIfam" id="TIGR01509">
    <property type="entry name" value="HAD-SF-IA-v3"/>
    <property type="match status" value="1"/>
</dbReference>
<dbReference type="PANTHER" id="PTHR46193">
    <property type="entry name" value="6-PHOSPHOGLUCONATE PHOSPHATASE"/>
    <property type="match status" value="1"/>
</dbReference>
<dbReference type="GO" id="GO:0046872">
    <property type="term" value="F:metal ion binding"/>
    <property type="evidence" value="ECO:0007669"/>
    <property type="project" value="UniProtKB-KW"/>
</dbReference>
<dbReference type="SFLD" id="SFLDG01129">
    <property type="entry name" value="C1.5:_HAD__Beta-PGM__Phosphata"/>
    <property type="match status" value="1"/>
</dbReference>
<dbReference type="InterPro" id="IPR051600">
    <property type="entry name" value="Beta-PGM-like"/>
</dbReference>
<dbReference type="InterPro" id="IPR006439">
    <property type="entry name" value="HAD-SF_hydro_IA"/>
</dbReference>
<dbReference type="PATRIC" id="fig|1079.6.peg.207"/>
<dbReference type="AlphaFoldDB" id="A0A182CZX5"/>
<dbReference type="InterPro" id="IPR036412">
    <property type="entry name" value="HAD-like_sf"/>
</dbReference>
<keyword evidence="4" id="KW-0460">Magnesium</keyword>
<dbReference type="GO" id="GO:0003824">
    <property type="term" value="F:catalytic activity"/>
    <property type="evidence" value="ECO:0007669"/>
    <property type="project" value="UniProtKB-ARBA"/>
</dbReference>
<dbReference type="RefSeq" id="WP_082416531.1">
    <property type="nucleotide sequence ID" value="NZ_AP014854.2"/>
</dbReference>
<protein>
    <submittedName>
        <fullName evidence="6">Beta-phosphoglucomutase</fullName>
    </submittedName>
</protein>
<evidence type="ECO:0000256" key="3">
    <source>
        <dbReference type="ARBA" id="ARBA00022723"/>
    </source>
</evidence>
<dbReference type="InterPro" id="IPR023214">
    <property type="entry name" value="HAD_sf"/>
</dbReference>
<dbReference type="SFLD" id="SFLDS00003">
    <property type="entry name" value="Haloacid_Dehalogenase"/>
    <property type="match status" value="1"/>
</dbReference>
<dbReference type="Gene3D" id="1.10.150.240">
    <property type="entry name" value="Putative phosphatase, domain 2"/>
    <property type="match status" value="1"/>
</dbReference>
<evidence type="ECO:0000256" key="2">
    <source>
        <dbReference type="ARBA" id="ARBA00006171"/>
    </source>
</evidence>
<evidence type="ECO:0000256" key="5">
    <source>
        <dbReference type="ARBA" id="ARBA00023277"/>
    </source>
</evidence>
<dbReference type="SFLD" id="SFLDG01135">
    <property type="entry name" value="C1.5.6:_HAD__Beta-PGM__Phospha"/>
    <property type="match status" value="1"/>
</dbReference>